<comment type="caution">
    <text evidence="1">The sequence shown here is derived from an EMBL/GenBank/DDBJ whole genome shotgun (WGS) entry which is preliminary data.</text>
</comment>
<keyword evidence="2" id="KW-1185">Reference proteome</keyword>
<evidence type="ECO:0000313" key="1">
    <source>
        <dbReference type="EMBL" id="KAA9022040.1"/>
    </source>
</evidence>
<dbReference type="AlphaFoldDB" id="A0A5J5HPI4"/>
<evidence type="ECO:0000313" key="2">
    <source>
        <dbReference type="Proteomes" id="UP000326671"/>
    </source>
</evidence>
<gene>
    <name evidence="1" type="ORF">F4V44_16085</name>
</gene>
<dbReference type="Proteomes" id="UP000326671">
    <property type="component" value="Unassembled WGS sequence"/>
</dbReference>
<name>A0A5J5HPI4_9BACI</name>
<dbReference type="Pfam" id="PF12784">
    <property type="entry name" value="PDDEXK_2"/>
    <property type="match status" value="1"/>
</dbReference>
<dbReference type="NCBIfam" id="TIGR01784">
    <property type="entry name" value="T_den_put_tspse"/>
    <property type="match status" value="1"/>
</dbReference>
<reference evidence="1 2" key="1">
    <citation type="submission" date="2019-09" db="EMBL/GenBank/DDBJ databases">
        <title>Whole genome sequences of isolates from the Mars Exploration Rovers.</title>
        <authorList>
            <person name="Seuylemezian A."/>
            <person name="Vaishampayan P."/>
        </authorList>
    </citation>
    <scope>NUCLEOTIDE SEQUENCE [LARGE SCALE GENOMIC DNA]</scope>
    <source>
        <strain evidence="1 2">MER_TA_151</strain>
    </source>
</reference>
<protein>
    <submittedName>
        <fullName evidence="1">Rpn family recombination-promoting nuclease/putative transposase</fullName>
    </submittedName>
</protein>
<organism evidence="1 2">
    <name type="scientific">Niallia endozanthoxylica</name>
    <dbReference type="NCBI Taxonomy" id="2036016"/>
    <lineage>
        <taxon>Bacteria</taxon>
        <taxon>Bacillati</taxon>
        <taxon>Bacillota</taxon>
        <taxon>Bacilli</taxon>
        <taxon>Bacillales</taxon>
        <taxon>Bacillaceae</taxon>
        <taxon>Niallia</taxon>
    </lineage>
</organism>
<proteinExistence type="predicted"/>
<dbReference type="InterPro" id="IPR010106">
    <property type="entry name" value="RpnA"/>
</dbReference>
<dbReference type="RefSeq" id="WP_150441035.1">
    <property type="nucleotide sequence ID" value="NZ_VYKL01000025.1"/>
</dbReference>
<dbReference type="PANTHER" id="PTHR41317:SF1">
    <property type="entry name" value="PD-(D_E)XK NUCLEASE FAMILY TRANSPOSASE"/>
    <property type="match status" value="1"/>
</dbReference>
<dbReference type="OrthoDB" id="1097360at2"/>
<dbReference type="EMBL" id="VYKL01000025">
    <property type="protein sequence ID" value="KAA9022040.1"/>
    <property type="molecule type" value="Genomic_DNA"/>
</dbReference>
<sequence length="299" mass="35548">MTKEYLDLKMDFMFKQFFGHPSRKSITIAFLNDVLHRTGPDRIMDVQYENTELVKEEQDGKTSRLDVLVSTSSGERINVEIQLVNQYDMPERVLYYWSKLFSSSLASGEDYRKLTPTIMISILNYPLFPRETESFHNIFHLREDTEHFIWSSHLEFHSIDLSKFMVKWKKYQRDIRANPPMELPWLMMLTASDYEKKTIDENLFHELEEWAMNEQEIREALIEWENLSANKENKVLYEARLKFLRDQLSNIRGERRLGREEGKKEVAVEMLRKGMSVELVAECARLSVDEVEKLKESIN</sequence>
<dbReference type="PANTHER" id="PTHR41317">
    <property type="entry name" value="PD-(D_E)XK NUCLEASE FAMILY TRANSPOSASE"/>
    <property type="match status" value="1"/>
</dbReference>
<accession>A0A5J5HPI4</accession>